<dbReference type="InterPro" id="IPR050682">
    <property type="entry name" value="ModA/WtpA"/>
</dbReference>
<dbReference type="PROSITE" id="PS51318">
    <property type="entry name" value="TAT"/>
    <property type="match status" value="1"/>
</dbReference>
<dbReference type="Pfam" id="PF13531">
    <property type="entry name" value="SBP_bac_11"/>
    <property type="match status" value="1"/>
</dbReference>
<organism evidence="2 3">
    <name type="scientific">Halococcoides cellulosivorans</name>
    <dbReference type="NCBI Taxonomy" id="1679096"/>
    <lineage>
        <taxon>Archaea</taxon>
        <taxon>Methanobacteriati</taxon>
        <taxon>Methanobacteriota</taxon>
        <taxon>Stenosarchaea group</taxon>
        <taxon>Halobacteria</taxon>
        <taxon>Halobacteriales</taxon>
        <taxon>Haloarculaceae</taxon>
        <taxon>Halococcoides</taxon>
    </lineage>
</organism>
<keyword evidence="3" id="KW-1185">Reference proteome</keyword>
<evidence type="ECO:0000256" key="1">
    <source>
        <dbReference type="ARBA" id="ARBA00009438"/>
    </source>
</evidence>
<comment type="similarity">
    <text evidence="1">Belongs to the bacterial solute-binding protein 1 family. WtpA subfamily.</text>
</comment>
<dbReference type="GO" id="GO:0015689">
    <property type="term" value="P:molybdate ion transport"/>
    <property type="evidence" value="ECO:0007669"/>
    <property type="project" value="TreeGrafter"/>
</dbReference>
<dbReference type="CDD" id="cd13540">
    <property type="entry name" value="PBP2_ModA_WtpA"/>
    <property type="match status" value="1"/>
</dbReference>
<dbReference type="AlphaFoldDB" id="A0A2R4X0S3"/>
<proteinExistence type="inferred from homology"/>
<dbReference type="PANTHER" id="PTHR30632">
    <property type="entry name" value="MOLYBDATE-BINDING PERIPLASMIC PROTEIN"/>
    <property type="match status" value="1"/>
</dbReference>
<dbReference type="GO" id="GO:0030973">
    <property type="term" value="F:molybdate ion binding"/>
    <property type="evidence" value="ECO:0007669"/>
    <property type="project" value="TreeGrafter"/>
</dbReference>
<dbReference type="SUPFAM" id="SSF53850">
    <property type="entry name" value="Periplasmic binding protein-like II"/>
    <property type="match status" value="1"/>
</dbReference>
<dbReference type="InterPro" id="IPR006311">
    <property type="entry name" value="TAT_signal"/>
</dbReference>
<dbReference type="PANTHER" id="PTHR30632:SF16">
    <property type="entry name" value="MOLYBDATE_TUNGSTATE-BINDING PROTEIN WTPA"/>
    <property type="match status" value="1"/>
</dbReference>
<gene>
    <name evidence="2" type="ORF">HARCEL1_06625</name>
</gene>
<sequence length="307" mass="32601">MIQRPDRPTRRAVLGGCGGLVATFAGCSGASGATVLAAGSLAAGFEDRVGPAFTETTEYAYGGEYRGSNALLRMVCEKQRRPDAIVSADAQLLRDRLRPELADWDVVVATNEVVIAADPSTAVGQRLLDGEYWPDVLRSSEATVARTDPDLDPLGYRALHLFELAERFYDEPGLADALEVATTVTPGEASLLAGVETGEYDAAIAYRNMAVDRDLGVRSLPPALNFADIARAEQYAEVSYTTSDGHTVHGRPVRYAATVPETAPDPAAGRAFVRFLADRADLLDAVGLTTGDGVPVYSGAVPREVRA</sequence>
<name>A0A2R4X0S3_9EURY</name>
<protein>
    <submittedName>
        <fullName evidence="2">Sulfate ABC transporter substrate-binding protein</fullName>
    </submittedName>
</protein>
<reference evidence="2 3" key="1">
    <citation type="submission" date="2018-04" db="EMBL/GenBank/DDBJ databases">
        <title>Halococcoides cellulosivorans gen. nov., sp. nov., an extremely halophilic cellulose-utilizing haloarchaeon from hypersaline lakes.</title>
        <authorList>
            <person name="Sorokin D.Y."/>
            <person name="Toshchakov S.V."/>
            <person name="Samarov N.I."/>
            <person name="Korzhenkov A."/>
            <person name="Kublanov I.V."/>
        </authorList>
    </citation>
    <scope>NUCLEOTIDE SEQUENCE [LARGE SCALE GENOMIC DNA]</scope>
    <source>
        <strain evidence="2 3">HArcel1</strain>
    </source>
</reference>
<dbReference type="KEGG" id="harc:HARCEL1_06625"/>
<dbReference type="GeneID" id="36512166"/>
<dbReference type="Proteomes" id="UP000244727">
    <property type="component" value="Chromosome"/>
</dbReference>
<dbReference type="RefSeq" id="WP_108381768.1">
    <property type="nucleotide sequence ID" value="NZ_CP028858.1"/>
</dbReference>
<dbReference type="PROSITE" id="PS51257">
    <property type="entry name" value="PROKAR_LIPOPROTEIN"/>
    <property type="match status" value="1"/>
</dbReference>
<dbReference type="EMBL" id="CP028858">
    <property type="protein sequence ID" value="AWB27399.1"/>
    <property type="molecule type" value="Genomic_DNA"/>
</dbReference>
<evidence type="ECO:0000313" key="3">
    <source>
        <dbReference type="Proteomes" id="UP000244727"/>
    </source>
</evidence>
<accession>A0A2R4X0S3</accession>
<dbReference type="Gene3D" id="3.40.190.10">
    <property type="entry name" value="Periplasmic binding protein-like II"/>
    <property type="match status" value="2"/>
</dbReference>
<evidence type="ECO:0000313" key="2">
    <source>
        <dbReference type="EMBL" id="AWB27399.1"/>
    </source>
</evidence>